<dbReference type="Proteomes" id="UP000293925">
    <property type="component" value="Unassembled WGS sequence"/>
</dbReference>
<dbReference type="SMART" id="SM00248">
    <property type="entry name" value="ANK"/>
    <property type="match status" value="3"/>
</dbReference>
<gene>
    <name evidence="4" type="ORF">EZ456_15950</name>
</gene>
<protein>
    <submittedName>
        <fullName evidence="4">Ankyrin repeat domain-containing protein</fullName>
    </submittedName>
</protein>
<keyword evidence="1" id="KW-0677">Repeat</keyword>
<evidence type="ECO:0000313" key="5">
    <source>
        <dbReference type="Proteomes" id="UP000293925"/>
    </source>
</evidence>
<sequence>MAKQAKKKVDKRIDSSFINITDKNNEAVKKLFLEVGINAPDRDGRTLLINASCYDNQPLVEWALKNGADINYQDNGGRTALHFAVQKNVINIIKVLLENNIEVDNPDVNGNTALTMGVYNNCNPEIVTLLVNNGAKPVSPPDFKNMFKNN</sequence>
<accession>A0A4R0Q098</accession>
<name>A0A4R0Q098_9SPHI</name>
<keyword evidence="5" id="KW-1185">Reference proteome</keyword>
<evidence type="ECO:0000313" key="4">
    <source>
        <dbReference type="EMBL" id="TCD25520.1"/>
    </source>
</evidence>
<dbReference type="OrthoDB" id="407974at2"/>
<feature type="repeat" description="ANK" evidence="3">
    <location>
        <begin position="43"/>
        <end position="75"/>
    </location>
</feature>
<feature type="repeat" description="ANK" evidence="3">
    <location>
        <begin position="76"/>
        <end position="108"/>
    </location>
</feature>
<proteinExistence type="predicted"/>
<dbReference type="Gene3D" id="1.25.40.20">
    <property type="entry name" value="Ankyrin repeat-containing domain"/>
    <property type="match status" value="1"/>
</dbReference>
<dbReference type="AlphaFoldDB" id="A0A4R0Q098"/>
<keyword evidence="2 3" id="KW-0040">ANK repeat</keyword>
<organism evidence="4 5">
    <name type="scientific">Pedobacter psychrodurus</name>
    <dbReference type="NCBI Taxonomy" id="2530456"/>
    <lineage>
        <taxon>Bacteria</taxon>
        <taxon>Pseudomonadati</taxon>
        <taxon>Bacteroidota</taxon>
        <taxon>Sphingobacteriia</taxon>
        <taxon>Sphingobacteriales</taxon>
        <taxon>Sphingobacteriaceae</taxon>
        <taxon>Pedobacter</taxon>
    </lineage>
</organism>
<dbReference type="SUPFAM" id="SSF48403">
    <property type="entry name" value="Ankyrin repeat"/>
    <property type="match status" value="1"/>
</dbReference>
<dbReference type="PANTHER" id="PTHR24198:SF165">
    <property type="entry name" value="ANKYRIN REPEAT-CONTAINING PROTEIN-RELATED"/>
    <property type="match status" value="1"/>
</dbReference>
<dbReference type="EMBL" id="SJSO01000013">
    <property type="protein sequence ID" value="TCD25520.1"/>
    <property type="molecule type" value="Genomic_DNA"/>
</dbReference>
<dbReference type="PROSITE" id="PS50297">
    <property type="entry name" value="ANK_REP_REGION"/>
    <property type="match status" value="1"/>
</dbReference>
<evidence type="ECO:0000256" key="2">
    <source>
        <dbReference type="ARBA" id="ARBA00023043"/>
    </source>
</evidence>
<comment type="caution">
    <text evidence="4">The sequence shown here is derived from an EMBL/GenBank/DDBJ whole genome shotgun (WGS) entry which is preliminary data.</text>
</comment>
<evidence type="ECO:0000256" key="1">
    <source>
        <dbReference type="ARBA" id="ARBA00022737"/>
    </source>
</evidence>
<dbReference type="InterPro" id="IPR036770">
    <property type="entry name" value="Ankyrin_rpt-contain_sf"/>
</dbReference>
<evidence type="ECO:0000256" key="3">
    <source>
        <dbReference type="PROSITE-ProRule" id="PRU00023"/>
    </source>
</evidence>
<dbReference type="InterPro" id="IPR002110">
    <property type="entry name" value="Ankyrin_rpt"/>
</dbReference>
<dbReference type="Pfam" id="PF12796">
    <property type="entry name" value="Ank_2"/>
    <property type="match status" value="1"/>
</dbReference>
<dbReference type="PROSITE" id="PS50088">
    <property type="entry name" value="ANK_REPEAT"/>
    <property type="match status" value="2"/>
</dbReference>
<reference evidence="4 5" key="1">
    <citation type="submission" date="2019-02" db="EMBL/GenBank/DDBJ databases">
        <title>Pedobacter sp. RP-3-21 sp. nov., isolated from Arctic soil.</title>
        <authorList>
            <person name="Dahal R.H."/>
        </authorList>
    </citation>
    <scope>NUCLEOTIDE SEQUENCE [LARGE SCALE GENOMIC DNA]</scope>
    <source>
        <strain evidence="4 5">RP-3-21</strain>
    </source>
</reference>
<dbReference type="PANTHER" id="PTHR24198">
    <property type="entry name" value="ANKYRIN REPEAT AND PROTEIN KINASE DOMAIN-CONTAINING PROTEIN"/>
    <property type="match status" value="1"/>
</dbReference>
<dbReference type="RefSeq" id="WP_131531814.1">
    <property type="nucleotide sequence ID" value="NZ_SJSO01000013.1"/>
</dbReference>